<organism evidence="2 3">
    <name type="scientific">Planoprotostelium fungivorum</name>
    <dbReference type="NCBI Taxonomy" id="1890364"/>
    <lineage>
        <taxon>Eukaryota</taxon>
        <taxon>Amoebozoa</taxon>
        <taxon>Evosea</taxon>
        <taxon>Variosea</taxon>
        <taxon>Cavosteliida</taxon>
        <taxon>Cavosteliaceae</taxon>
        <taxon>Planoprotostelium</taxon>
    </lineage>
</organism>
<feature type="transmembrane region" description="Helical" evidence="1">
    <location>
        <begin position="75"/>
        <end position="101"/>
    </location>
</feature>
<dbReference type="EMBL" id="MDYQ01000269">
    <property type="protein sequence ID" value="PRP77329.1"/>
    <property type="molecule type" value="Genomic_DNA"/>
</dbReference>
<name>A0A2P6N046_9EUKA</name>
<keyword evidence="1" id="KW-1133">Transmembrane helix</keyword>
<evidence type="ECO:0000313" key="3">
    <source>
        <dbReference type="Proteomes" id="UP000241769"/>
    </source>
</evidence>
<evidence type="ECO:0000256" key="1">
    <source>
        <dbReference type="SAM" id="Phobius"/>
    </source>
</evidence>
<sequence>MGVETQPLLQSELFELLPQQREEIIRKLSKKRQPEVTALFGENYIGSWVYDRVGWSALVEEAGRRTPGEAAACGLISLILGLLFGIFVLPIVLIILLIVFIARNSSKRIHPDYHSCVLARGLLYRLGQLIPLQPAAAAPCRTLYNLMAIHLDRRPFRRDMVNVLTITLTHADKKMRQHCESIQVPVPDNMLPSVVAWIPIFAQGYTNDVIINVGQIVQVTNTVYQQVAPVAAPEFVAVQVPYVAQTSEEEITV</sequence>
<dbReference type="InParanoid" id="A0A2P6N046"/>
<proteinExistence type="predicted"/>
<protein>
    <submittedName>
        <fullName evidence="2">Uncharacterized protein</fullName>
    </submittedName>
</protein>
<keyword evidence="1" id="KW-0472">Membrane</keyword>
<keyword evidence="1" id="KW-0812">Transmembrane</keyword>
<comment type="caution">
    <text evidence="2">The sequence shown here is derived from an EMBL/GenBank/DDBJ whole genome shotgun (WGS) entry which is preliminary data.</text>
</comment>
<dbReference type="Proteomes" id="UP000241769">
    <property type="component" value="Unassembled WGS sequence"/>
</dbReference>
<accession>A0A2P6N046</accession>
<gene>
    <name evidence="2" type="ORF">PROFUN_05574</name>
</gene>
<dbReference type="AlphaFoldDB" id="A0A2P6N046"/>
<keyword evidence="3" id="KW-1185">Reference proteome</keyword>
<evidence type="ECO:0000313" key="2">
    <source>
        <dbReference type="EMBL" id="PRP77329.1"/>
    </source>
</evidence>
<reference evidence="2 3" key="1">
    <citation type="journal article" date="2018" name="Genome Biol. Evol.">
        <title>Multiple Roots of Fruiting Body Formation in Amoebozoa.</title>
        <authorList>
            <person name="Hillmann F."/>
            <person name="Forbes G."/>
            <person name="Novohradska S."/>
            <person name="Ferling I."/>
            <person name="Riege K."/>
            <person name="Groth M."/>
            <person name="Westermann M."/>
            <person name="Marz M."/>
            <person name="Spaller T."/>
            <person name="Winckler T."/>
            <person name="Schaap P."/>
            <person name="Glockner G."/>
        </authorList>
    </citation>
    <scope>NUCLEOTIDE SEQUENCE [LARGE SCALE GENOMIC DNA]</scope>
    <source>
        <strain evidence="2 3">Jena</strain>
    </source>
</reference>